<dbReference type="InterPro" id="IPR006143">
    <property type="entry name" value="RND_pump_MFP"/>
</dbReference>
<dbReference type="PROSITE" id="PS51257">
    <property type="entry name" value="PROKAR_LIPOPROTEIN"/>
    <property type="match status" value="1"/>
</dbReference>
<feature type="domain" description="CusB-like beta-barrel" evidence="5">
    <location>
        <begin position="196"/>
        <end position="268"/>
    </location>
</feature>
<dbReference type="STRING" id="1391627.SAMN05216464_11926"/>
<dbReference type="Pfam" id="PF25917">
    <property type="entry name" value="BSH_RND"/>
    <property type="match status" value="1"/>
</dbReference>
<proteinExistence type="inferred from homology"/>
<evidence type="ECO:0000259" key="5">
    <source>
        <dbReference type="Pfam" id="PF25954"/>
    </source>
</evidence>
<evidence type="ECO:0000313" key="8">
    <source>
        <dbReference type="Proteomes" id="UP000199072"/>
    </source>
</evidence>
<name>A0A1G7LL01_9SPHI</name>
<accession>A0A1G7LL01</accession>
<dbReference type="RefSeq" id="WP_091155834.1">
    <property type="nucleotide sequence ID" value="NZ_FNAI01000019.1"/>
</dbReference>
<dbReference type="PANTHER" id="PTHR30469:SF15">
    <property type="entry name" value="HLYD FAMILY OF SECRETION PROTEINS"/>
    <property type="match status" value="1"/>
</dbReference>
<organism evidence="7 8">
    <name type="scientific">Mucilaginibacter pineti</name>
    <dbReference type="NCBI Taxonomy" id="1391627"/>
    <lineage>
        <taxon>Bacteria</taxon>
        <taxon>Pseudomonadati</taxon>
        <taxon>Bacteroidota</taxon>
        <taxon>Sphingobacteriia</taxon>
        <taxon>Sphingobacteriales</taxon>
        <taxon>Sphingobacteriaceae</taxon>
        <taxon>Mucilaginibacter</taxon>
    </lineage>
</organism>
<comment type="subcellular location">
    <subcellularLocation>
        <location evidence="1">Cell envelope</location>
    </subcellularLocation>
</comment>
<dbReference type="InterPro" id="IPR058627">
    <property type="entry name" value="MdtA-like_C"/>
</dbReference>
<dbReference type="InterPro" id="IPR058792">
    <property type="entry name" value="Beta-barrel_RND_2"/>
</dbReference>
<gene>
    <name evidence="7" type="ORF">SAMN05216464_11926</name>
</gene>
<dbReference type="Pfam" id="PF25954">
    <property type="entry name" value="Beta-barrel_RND_2"/>
    <property type="match status" value="1"/>
</dbReference>
<dbReference type="Gene3D" id="2.40.420.20">
    <property type="match status" value="1"/>
</dbReference>
<dbReference type="PANTHER" id="PTHR30469">
    <property type="entry name" value="MULTIDRUG RESISTANCE PROTEIN MDTA"/>
    <property type="match status" value="1"/>
</dbReference>
<dbReference type="SUPFAM" id="SSF111369">
    <property type="entry name" value="HlyD-like secretion proteins"/>
    <property type="match status" value="1"/>
</dbReference>
<evidence type="ECO:0000313" key="7">
    <source>
        <dbReference type="EMBL" id="SDF50188.1"/>
    </source>
</evidence>
<feature type="domain" description="Multidrug resistance protein MdtA-like C-terminal permuted SH3" evidence="6">
    <location>
        <begin position="284"/>
        <end position="345"/>
    </location>
</feature>
<evidence type="ECO:0000256" key="1">
    <source>
        <dbReference type="ARBA" id="ARBA00004196"/>
    </source>
</evidence>
<sequence>MKNNFYTVNGIWFIAALLCGCGHKTQLKITPDTIRVNSLLLSSANPGTTDRIQYNGTLQADKTIDLSFQVSGTITAMPVQTGDYVHKGQLVAAIDETVYRNQYNAQLAQAKLAEENYNRTLAVYNKGSIAEIKMLQARSDFEQATSSAKATYQNIVHTKLFAPENGYIGDKKTEAGATASPGTPDIQLLDIRSVQVLVAVPESEINQYKAGDQAVVTVDALGSQPLIGKVSEIGVLAQQNSASYNVKVYLLNPAKALKPGMLCKVTFGPDNHLSATDSSGQKQIIVPAQAVQVDEQGNNYVFITDDAGKKALRKPVQTGALYNSGIAVKSGLSGNERLITSGYQKLTDGTPVILNK</sequence>
<dbReference type="Pfam" id="PF25967">
    <property type="entry name" value="RND-MFP_C"/>
    <property type="match status" value="1"/>
</dbReference>
<reference evidence="7 8" key="1">
    <citation type="submission" date="2016-10" db="EMBL/GenBank/DDBJ databases">
        <authorList>
            <person name="de Groot N.N."/>
        </authorList>
    </citation>
    <scope>NUCLEOTIDE SEQUENCE [LARGE SCALE GENOMIC DNA]</scope>
    <source>
        <strain evidence="7 8">47C3B</strain>
    </source>
</reference>
<dbReference type="NCBIfam" id="TIGR01730">
    <property type="entry name" value="RND_mfp"/>
    <property type="match status" value="1"/>
</dbReference>
<evidence type="ECO:0000259" key="6">
    <source>
        <dbReference type="Pfam" id="PF25967"/>
    </source>
</evidence>
<dbReference type="Gene3D" id="2.40.30.170">
    <property type="match status" value="1"/>
</dbReference>
<keyword evidence="8" id="KW-1185">Reference proteome</keyword>
<keyword evidence="3" id="KW-0813">Transport</keyword>
<dbReference type="GO" id="GO:1990281">
    <property type="term" value="C:efflux pump complex"/>
    <property type="evidence" value="ECO:0007669"/>
    <property type="project" value="TreeGrafter"/>
</dbReference>
<dbReference type="OrthoDB" id="9806939at2"/>
<protein>
    <submittedName>
        <fullName evidence="7">RND family efflux transporter, MFP subunit</fullName>
    </submittedName>
</protein>
<dbReference type="Proteomes" id="UP000199072">
    <property type="component" value="Unassembled WGS sequence"/>
</dbReference>
<dbReference type="GO" id="GO:0015562">
    <property type="term" value="F:efflux transmembrane transporter activity"/>
    <property type="evidence" value="ECO:0007669"/>
    <property type="project" value="TreeGrafter"/>
</dbReference>
<evidence type="ECO:0000256" key="2">
    <source>
        <dbReference type="ARBA" id="ARBA00009477"/>
    </source>
</evidence>
<evidence type="ECO:0000259" key="4">
    <source>
        <dbReference type="Pfam" id="PF25917"/>
    </source>
</evidence>
<dbReference type="Gene3D" id="2.40.50.100">
    <property type="match status" value="1"/>
</dbReference>
<feature type="domain" description="Multidrug resistance protein MdtA-like barrel-sandwich hybrid" evidence="4">
    <location>
        <begin position="63"/>
        <end position="186"/>
    </location>
</feature>
<evidence type="ECO:0000256" key="3">
    <source>
        <dbReference type="ARBA" id="ARBA00022448"/>
    </source>
</evidence>
<dbReference type="EMBL" id="FNAI01000019">
    <property type="protein sequence ID" value="SDF50188.1"/>
    <property type="molecule type" value="Genomic_DNA"/>
</dbReference>
<comment type="similarity">
    <text evidence="2">Belongs to the membrane fusion protein (MFP) (TC 8.A.1) family.</text>
</comment>
<dbReference type="InterPro" id="IPR058625">
    <property type="entry name" value="MdtA-like_BSH"/>
</dbReference>
<dbReference type="AlphaFoldDB" id="A0A1G7LL01"/>